<feature type="compositionally biased region" description="Polar residues" evidence="1">
    <location>
        <begin position="1"/>
        <end position="19"/>
    </location>
</feature>
<dbReference type="Gene3D" id="2.60.40.150">
    <property type="entry name" value="C2 domain"/>
    <property type="match status" value="1"/>
</dbReference>
<proteinExistence type="predicted"/>
<dbReference type="Proteomes" id="UP000735302">
    <property type="component" value="Unassembled WGS sequence"/>
</dbReference>
<evidence type="ECO:0000256" key="1">
    <source>
        <dbReference type="SAM" id="MobiDB-lite"/>
    </source>
</evidence>
<evidence type="ECO:0000313" key="3">
    <source>
        <dbReference type="Proteomes" id="UP000735302"/>
    </source>
</evidence>
<sequence length="143" mass="15675">MSRQTANHRNLSQTPSQISAAGLSRKMSGMPGTGFIRVKLLQVDLAETTDESFLAVNVKEMVDIPGKGQQLVQKKRTLYPKWNSCFDAHLYQGRTIQVIVMERPNRNLADINVSAQALADKCEKSTGGTSGPIWVSPCPKGQC</sequence>
<dbReference type="SUPFAM" id="SSF49562">
    <property type="entry name" value="C2 domain (Calcium/lipid-binding domain, CaLB)"/>
    <property type="match status" value="1"/>
</dbReference>
<evidence type="ECO:0000313" key="2">
    <source>
        <dbReference type="EMBL" id="GFO42747.1"/>
    </source>
</evidence>
<name>A0AAV4DER4_9GAST</name>
<dbReference type="AlphaFoldDB" id="A0AAV4DER4"/>
<keyword evidence="2" id="KW-0808">Transferase</keyword>
<keyword evidence="3" id="KW-1185">Reference proteome</keyword>
<dbReference type="Pfam" id="PF21494">
    <property type="entry name" value="PKC_C2"/>
    <property type="match status" value="1"/>
</dbReference>
<organism evidence="2 3">
    <name type="scientific">Plakobranchus ocellatus</name>
    <dbReference type="NCBI Taxonomy" id="259542"/>
    <lineage>
        <taxon>Eukaryota</taxon>
        <taxon>Metazoa</taxon>
        <taxon>Spiralia</taxon>
        <taxon>Lophotrochozoa</taxon>
        <taxon>Mollusca</taxon>
        <taxon>Gastropoda</taxon>
        <taxon>Heterobranchia</taxon>
        <taxon>Euthyneura</taxon>
        <taxon>Panpulmonata</taxon>
        <taxon>Sacoglossa</taxon>
        <taxon>Placobranchoidea</taxon>
        <taxon>Plakobranchidae</taxon>
        <taxon>Plakobranchus</taxon>
    </lineage>
</organism>
<keyword evidence="2" id="KW-0418">Kinase</keyword>
<accession>A0AAV4DER4</accession>
<gene>
    <name evidence="2" type="ORF">PoB_006925200</name>
</gene>
<dbReference type="EMBL" id="BLXT01007821">
    <property type="protein sequence ID" value="GFO42747.1"/>
    <property type="molecule type" value="Genomic_DNA"/>
</dbReference>
<comment type="caution">
    <text evidence="2">The sequence shown here is derived from an EMBL/GenBank/DDBJ whole genome shotgun (WGS) entry which is preliminary data.</text>
</comment>
<protein>
    <submittedName>
        <fullName evidence="2">Protein kinase c</fullName>
    </submittedName>
</protein>
<reference evidence="2 3" key="1">
    <citation type="journal article" date="2021" name="Elife">
        <title>Chloroplast acquisition without the gene transfer in kleptoplastic sea slugs, Plakobranchus ocellatus.</title>
        <authorList>
            <person name="Maeda T."/>
            <person name="Takahashi S."/>
            <person name="Yoshida T."/>
            <person name="Shimamura S."/>
            <person name="Takaki Y."/>
            <person name="Nagai Y."/>
            <person name="Toyoda A."/>
            <person name="Suzuki Y."/>
            <person name="Arimoto A."/>
            <person name="Ishii H."/>
            <person name="Satoh N."/>
            <person name="Nishiyama T."/>
            <person name="Hasebe M."/>
            <person name="Maruyama T."/>
            <person name="Minagawa J."/>
            <person name="Obokata J."/>
            <person name="Shigenobu S."/>
        </authorList>
    </citation>
    <scope>NUCLEOTIDE SEQUENCE [LARGE SCALE GENOMIC DNA]</scope>
</reference>
<dbReference type="GO" id="GO:0016301">
    <property type="term" value="F:kinase activity"/>
    <property type="evidence" value="ECO:0007669"/>
    <property type="project" value="UniProtKB-KW"/>
</dbReference>
<dbReference type="InterPro" id="IPR035892">
    <property type="entry name" value="C2_domain_sf"/>
</dbReference>
<feature type="region of interest" description="Disordered" evidence="1">
    <location>
        <begin position="1"/>
        <end position="25"/>
    </location>
</feature>